<comment type="cofactor">
    <cofactor evidence="1">
        <name>FAD</name>
        <dbReference type="ChEBI" id="CHEBI:57692"/>
    </cofactor>
</comment>
<dbReference type="STRING" id="111780.Sta7437_3143"/>
<dbReference type="Gene3D" id="3.40.50.80">
    <property type="entry name" value="Nucleotide-binding domain of ferredoxin-NADP reductase (FNR) module"/>
    <property type="match status" value="1"/>
</dbReference>
<evidence type="ECO:0000256" key="7">
    <source>
        <dbReference type="ARBA" id="ARBA00023004"/>
    </source>
</evidence>
<dbReference type="PROSITE" id="PS51384">
    <property type="entry name" value="FAD_FR"/>
    <property type="match status" value="1"/>
</dbReference>
<dbReference type="InterPro" id="IPR050415">
    <property type="entry name" value="MRET"/>
</dbReference>
<dbReference type="Pfam" id="PF00111">
    <property type="entry name" value="Fer2"/>
    <property type="match status" value="1"/>
</dbReference>
<dbReference type="PANTHER" id="PTHR47354:SF6">
    <property type="entry name" value="NADH OXIDOREDUCTASE HCR"/>
    <property type="match status" value="1"/>
</dbReference>
<keyword evidence="13" id="KW-1185">Reference proteome</keyword>
<dbReference type="GO" id="GO:0046872">
    <property type="term" value="F:metal ion binding"/>
    <property type="evidence" value="ECO:0007669"/>
    <property type="project" value="UniProtKB-KW"/>
</dbReference>
<evidence type="ECO:0000313" key="13">
    <source>
        <dbReference type="Proteomes" id="UP000010473"/>
    </source>
</evidence>
<dbReference type="InterPro" id="IPR001041">
    <property type="entry name" value="2Fe-2S_ferredoxin-type"/>
</dbReference>
<evidence type="ECO:0000256" key="3">
    <source>
        <dbReference type="ARBA" id="ARBA00022714"/>
    </source>
</evidence>
<dbReference type="InterPro" id="IPR012675">
    <property type="entry name" value="Beta-grasp_dom_sf"/>
</dbReference>
<proteinExistence type="predicted"/>
<feature type="domain" description="2Fe-2S ferredoxin-type" evidence="10">
    <location>
        <begin position="489"/>
        <end position="577"/>
    </location>
</feature>
<dbReference type="PROSITE" id="PS50006">
    <property type="entry name" value="FHA_DOMAIN"/>
    <property type="match status" value="1"/>
</dbReference>
<dbReference type="RefSeq" id="WP_015194317.1">
    <property type="nucleotide sequence ID" value="NC_019748.1"/>
</dbReference>
<dbReference type="Pfam" id="PF00498">
    <property type="entry name" value="FHA"/>
    <property type="match status" value="1"/>
</dbReference>
<evidence type="ECO:0000256" key="6">
    <source>
        <dbReference type="ARBA" id="ARBA00023002"/>
    </source>
</evidence>
<dbReference type="PROSITE" id="PS51085">
    <property type="entry name" value="2FE2S_FER_2"/>
    <property type="match status" value="1"/>
</dbReference>
<dbReference type="InterPro" id="IPR008333">
    <property type="entry name" value="Cbr1-like_FAD-bd_dom"/>
</dbReference>
<dbReference type="InterPro" id="IPR017938">
    <property type="entry name" value="Riboflavin_synthase-like_b-brl"/>
</dbReference>
<dbReference type="OrthoDB" id="9801223at2"/>
<evidence type="ECO:0000313" key="12">
    <source>
        <dbReference type="EMBL" id="AFZ36652.1"/>
    </source>
</evidence>
<dbReference type="EMBL" id="CP003653">
    <property type="protein sequence ID" value="AFZ36652.1"/>
    <property type="molecule type" value="Genomic_DNA"/>
</dbReference>
<keyword evidence="8" id="KW-0411">Iron-sulfur</keyword>
<dbReference type="InterPro" id="IPR001433">
    <property type="entry name" value="OxRdtase_FAD/NAD-bd"/>
</dbReference>
<keyword evidence="6" id="KW-0560">Oxidoreductase</keyword>
<dbReference type="InterPro" id="IPR008984">
    <property type="entry name" value="SMAD_FHA_dom_sf"/>
</dbReference>
<dbReference type="InterPro" id="IPR017927">
    <property type="entry name" value="FAD-bd_FR_type"/>
</dbReference>
<evidence type="ECO:0000259" key="11">
    <source>
        <dbReference type="PROSITE" id="PS51384"/>
    </source>
</evidence>
<evidence type="ECO:0000259" key="10">
    <source>
        <dbReference type="PROSITE" id="PS51085"/>
    </source>
</evidence>
<name>K9XYB4_STAC7</name>
<dbReference type="SUPFAM" id="SSF54292">
    <property type="entry name" value="2Fe-2S ferredoxin-like"/>
    <property type="match status" value="1"/>
</dbReference>
<dbReference type="HOGENOM" id="CLU_003827_14_3_3"/>
<feature type="domain" description="FAD-binding FR-type" evidence="11">
    <location>
        <begin position="138"/>
        <end position="250"/>
    </location>
</feature>
<sequence length="577" mass="63733">MPEIIIVNSKQPQKITTVYITPEKMLNQECLIGREERCCIVLQDSLVSRIHGKITFKNGNYYYTDLGSRNGSRLNNELTTVNQNYPLNPSDSLNLGSHLLWMKSVSEITTNPSPSPSIPKNYMPLATIEPTSINRWSKGELIVRCVQIISETDDVKTFRFVAEPPVLFTYQPGQFVTLKLEIDGQSLKSSYSISSSPSRPHTLDITVKRVPIFADQPTAPPDLVSNWLHDQLEIGSKIKIKGPMGKFSCFNNPAPKLLFISAGSGIIPLMSMARWLCDTVSEVDMIFCHSTATPQDLMFRSELELMATRYSNFKLAVTITRPETSKAWLGYTGRLNTSMLSMIAPDFEERNVYVCGSNSFLISVRSLLEQMDFPMENYYEESCDFEREQKSAHSVAQLPISGVSTALSATESFLTSKVQNSEGCSNELNRKKRLEASFKSQVPRHSSSSACQPHHLPSLSILPTSAKPATTEVIPFPSPINSVAATSSPIVWLAKSGQAISYDRFAPCQGGDRNSSILEAAQAQNISLPHGCGMGVCGHCKVKKLSGEVVYDEEVDCEAGYVLTCLAKPVGKVRLDV</sequence>
<dbReference type="SMART" id="SM00240">
    <property type="entry name" value="FHA"/>
    <property type="match status" value="1"/>
</dbReference>
<dbReference type="PANTHER" id="PTHR47354">
    <property type="entry name" value="NADH OXIDOREDUCTASE HCR"/>
    <property type="match status" value="1"/>
</dbReference>
<keyword evidence="5" id="KW-0274">FAD</keyword>
<dbReference type="InterPro" id="IPR039261">
    <property type="entry name" value="FNR_nucleotide-bd"/>
</dbReference>
<accession>K9XYB4</accession>
<dbReference type="SUPFAM" id="SSF63380">
    <property type="entry name" value="Riboflavin synthase domain-like"/>
    <property type="match status" value="1"/>
</dbReference>
<protein>
    <submittedName>
        <fullName evidence="12">FHA domain containing protein</fullName>
    </submittedName>
</protein>
<evidence type="ECO:0000256" key="8">
    <source>
        <dbReference type="ARBA" id="ARBA00023014"/>
    </source>
</evidence>
<dbReference type="AlphaFoldDB" id="K9XYB4"/>
<keyword evidence="3" id="KW-0001">2Fe-2S</keyword>
<evidence type="ECO:0000256" key="5">
    <source>
        <dbReference type="ARBA" id="ARBA00022827"/>
    </source>
</evidence>
<dbReference type="GO" id="GO:0051537">
    <property type="term" value="F:2 iron, 2 sulfur cluster binding"/>
    <property type="evidence" value="ECO:0007669"/>
    <property type="project" value="UniProtKB-KW"/>
</dbReference>
<gene>
    <name evidence="12" type="ordered locus">Sta7437_3143</name>
</gene>
<dbReference type="PRINTS" id="PR00406">
    <property type="entry name" value="CYTB5RDTASE"/>
</dbReference>
<dbReference type="CDD" id="cd00060">
    <property type="entry name" value="FHA"/>
    <property type="match status" value="1"/>
</dbReference>
<evidence type="ECO:0000256" key="4">
    <source>
        <dbReference type="ARBA" id="ARBA00022723"/>
    </source>
</evidence>
<feature type="domain" description="FHA" evidence="9">
    <location>
        <begin position="30"/>
        <end position="79"/>
    </location>
</feature>
<evidence type="ECO:0000256" key="1">
    <source>
        <dbReference type="ARBA" id="ARBA00001974"/>
    </source>
</evidence>
<keyword evidence="4" id="KW-0479">Metal-binding</keyword>
<dbReference type="InterPro" id="IPR036010">
    <property type="entry name" value="2Fe-2S_ferredoxin-like_sf"/>
</dbReference>
<dbReference type="KEGG" id="scs:Sta7437_3143"/>
<dbReference type="eggNOG" id="COG1716">
    <property type="taxonomic scope" value="Bacteria"/>
</dbReference>
<evidence type="ECO:0000259" key="9">
    <source>
        <dbReference type="PROSITE" id="PS50006"/>
    </source>
</evidence>
<dbReference type="Gene3D" id="2.40.30.10">
    <property type="entry name" value="Translation factors"/>
    <property type="match status" value="1"/>
</dbReference>
<evidence type="ECO:0000256" key="2">
    <source>
        <dbReference type="ARBA" id="ARBA00022630"/>
    </source>
</evidence>
<dbReference type="SUPFAM" id="SSF49879">
    <property type="entry name" value="SMAD/FHA domain"/>
    <property type="match status" value="1"/>
</dbReference>
<dbReference type="GO" id="GO:0016491">
    <property type="term" value="F:oxidoreductase activity"/>
    <property type="evidence" value="ECO:0007669"/>
    <property type="project" value="UniProtKB-KW"/>
</dbReference>
<dbReference type="CDD" id="cd00207">
    <property type="entry name" value="fer2"/>
    <property type="match status" value="1"/>
</dbReference>
<dbReference type="Pfam" id="PF00175">
    <property type="entry name" value="NAD_binding_1"/>
    <property type="match status" value="1"/>
</dbReference>
<dbReference type="Gene3D" id="2.60.200.20">
    <property type="match status" value="1"/>
</dbReference>
<dbReference type="CDD" id="cd06215">
    <property type="entry name" value="FNR_iron_sulfur_binding_1"/>
    <property type="match status" value="1"/>
</dbReference>
<keyword evidence="7" id="KW-0408">Iron</keyword>
<dbReference type="InterPro" id="IPR000253">
    <property type="entry name" value="FHA_dom"/>
</dbReference>
<dbReference type="Pfam" id="PF00970">
    <property type="entry name" value="FAD_binding_6"/>
    <property type="match status" value="1"/>
</dbReference>
<reference evidence="13" key="1">
    <citation type="journal article" date="2013" name="Proc. Natl. Acad. Sci. U.S.A.">
        <title>Improving the coverage of the cyanobacterial phylum using diversity-driven genome sequencing.</title>
        <authorList>
            <person name="Shih P.M."/>
            <person name="Wu D."/>
            <person name="Latifi A."/>
            <person name="Axen S.D."/>
            <person name="Fewer D.P."/>
            <person name="Talla E."/>
            <person name="Calteau A."/>
            <person name="Cai F."/>
            <person name="Tandeau de Marsac N."/>
            <person name="Rippka R."/>
            <person name="Herdman M."/>
            <person name="Sivonen K."/>
            <person name="Coursin T."/>
            <person name="Laurent T."/>
            <person name="Goodwin L."/>
            <person name="Nolan M."/>
            <person name="Davenport K.W."/>
            <person name="Han C.S."/>
            <person name="Rubin E.M."/>
            <person name="Eisen J.A."/>
            <person name="Woyke T."/>
            <person name="Gugger M."/>
            <person name="Kerfeld C.A."/>
        </authorList>
    </citation>
    <scope>NUCLEOTIDE SEQUENCE [LARGE SCALE GENOMIC DNA]</scope>
    <source>
        <strain evidence="13">ATCC 29371 / PCC 7437</strain>
    </source>
</reference>
<dbReference type="Proteomes" id="UP000010473">
    <property type="component" value="Chromosome"/>
</dbReference>
<dbReference type="SUPFAM" id="SSF52343">
    <property type="entry name" value="Ferredoxin reductase-like, C-terminal NADP-linked domain"/>
    <property type="match status" value="1"/>
</dbReference>
<organism evidence="12 13">
    <name type="scientific">Stanieria cyanosphaera (strain ATCC 29371 / PCC 7437)</name>
    <dbReference type="NCBI Taxonomy" id="111780"/>
    <lineage>
        <taxon>Bacteria</taxon>
        <taxon>Bacillati</taxon>
        <taxon>Cyanobacteriota</taxon>
        <taxon>Cyanophyceae</taxon>
        <taxon>Pleurocapsales</taxon>
        <taxon>Dermocarpellaceae</taxon>
        <taxon>Stanieria</taxon>
    </lineage>
</organism>
<keyword evidence="2" id="KW-0285">Flavoprotein</keyword>
<dbReference type="PATRIC" id="fig|111780.3.peg.3263"/>
<dbReference type="Gene3D" id="3.10.20.30">
    <property type="match status" value="1"/>
</dbReference>
<dbReference type="eggNOG" id="COG1018">
    <property type="taxonomic scope" value="Bacteria"/>
</dbReference>